<feature type="region of interest" description="Disordered" evidence="1">
    <location>
        <begin position="55"/>
        <end position="88"/>
    </location>
</feature>
<sequence>MSEKPSPETSEAECSAVDFPEFEDEERWLFKGDDTNEQEDEPMGHAESLRLQDILQEDKVSSTDDNDPCQAGCTEDDESSHSDSDIDDNVKVIIGNIKANPSKYMEALADLNSQADQDLEIPESV</sequence>
<evidence type="ECO:0000313" key="2">
    <source>
        <dbReference type="EMBL" id="GAB1303043.1"/>
    </source>
</evidence>
<organism evidence="2 3">
    <name type="scientific">Apodemus speciosus</name>
    <name type="common">Large Japanese field mouse</name>
    <dbReference type="NCBI Taxonomy" id="105296"/>
    <lineage>
        <taxon>Eukaryota</taxon>
        <taxon>Metazoa</taxon>
        <taxon>Chordata</taxon>
        <taxon>Craniata</taxon>
        <taxon>Vertebrata</taxon>
        <taxon>Euteleostomi</taxon>
        <taxon>Mammalia</taxon>
        <taxon>Eutheria</taxon>
        <taxon>Euarchontoglires</taxon>
        <taxon>Glires</taxon>
        <taxon>Rodentia</taxon>
        <taxon>Myomorpha</taxon>
        <taxon>Muroidea</taxon>
        <taxon>Muridae</taxon>
        <taxon>Murinae</taxon>
        <taxon>Apodemus</taxon>
    </lineage>
</organism>
<evidence type="ECO:0000256" key="1">
    <source>
        <dbReference type="SAM" id="MobiDB-lite"/>
    </source>
</evidence>
<feature type="region of interest" description="Disordered" evidence="1">
    <location>
        <begin position="1"/>
        <end position="23"/>
    </location>
</feature>
<name>A0ABQ0FUX9_APOSI</name>
<gene>
    <name evidence="2" type="ORF">APTSU1_001828400</name>
</gene>
<proteinExistence type="predicted"/>
<dbReference type="InterPro" id="IPR035352">
    <property type="entry name" value="TSX"/>
</dbReference>
<reference evidence="2 3" key="1">
    <citation type="submission" date="2024-08" db="EMBL/GenBank/DDBJ databases">
        <title>The draft genome of Apodemus speciosus.</title>
        <authorList>
            <person name="Nabeshima K."/>
            <person name="Suzuki S."/>
            <person name="Onuma M."/>
        </authorList>
    </citation>
    <scope>NUCLEOTIDE SEQUENCE [LARGE SCALE GENOMIC DNA]</scope>
    <source>
        <strain evidence="2">IB14-021</strain>
    </source>
</reference>
<dbReference type="Proteomes" id="UP001623349">
    <property type="component" value="Unassembled WGS sequence"/>
</dbReference>
<comment type="caution">
    <text evidence="2">The sequence shown here is derived from an EMBL/GenBank/DDBJ whole genome shotgun (WGS) entry which is preliminary data.</text>
</comment>
<accession>A0ABQ0FUX9</accession>
<keyword evidence="3" id="KW-1185">Reference proteome</keyword>
<protein>
    <submittedName>
        <fullName evidence="2">Testis-specific protein TSX</fullName>
    </submittedName>
</protein>
<evidence type="ECO:0000313" key="3">
    <source>
        <dbReference type="Proteomes" id="UP001623349"/>
    </source>
</evidence>
<feature type="compositionally biased region" description="Basic and acidic residues" evidence="1">
    <location>
        <begin position="79"/>
        <end position="88"/>
    </location>
</feature>
<dbReference type="Pfam" id="PF17397">
    <property type="entry name" value="TSX"/>
    <property type="match status" value="1"/>
</dbReference>
<dbReference type="EMBL" id="BAAFST010000020">
    <property type="protein sequence ID" value="GAB1303043.1"/>
    <property type="molecule type" value="Genomic_DNA"/>
</dbReference>